<protein>
    <submittedName>
        <fullName evidence="3">Secreted protein</fullName>
    </submittedName>
</protein>
<dbReference type="AlphaFoldDB" id="A0A914WPK6"/>
<reference evidence="3" key="1">
    <citation type="submission" date="2022-11" db="UniProtKB">
        <authorList>
            <consortium name="WormBaseParasite"/>
        </authorList>
    </citation>
    <scope>IDENTIFICATION</scope>
</reference>
<organism evidence="2 3">
    <name type="scientific">Plectus sambesii</name>
    <dbReference type="NCBI Taxonomy" id="2011161"/>
    <lineage>
        <taxon>Eukaryota</taxon>
        <taxon>Metazoa</taxon>
        <taxon>Ecdysozoa</taxon>
        <taxon>Nematoda</taxon>
        <taxon>Chromadorea</taxon>
        <taxon>Plectida</taxon>
        <taxon>Plectina</taxon>
        <taxon>Plectoidea</taxon>
        <taxon>Plectidae</taxon>
        <taxon>Plectus</taxon>
    </lineage>
</organism>
<feature type="chain" id="PRO_5037939429" evidence="1">
    <location>
        <begin position="20"/>
        <end position="135"/>
    </location>
</feature>
<feature type="signal peptide" evidence="1">
    <location>
        <begin position="1"/>
        <end position="19"/>
    </location>
</feature>
<keyword evidence="2" id="KW-1185">Reference proteome</keyword>
<dbReference type="WBParaSite" id="PSAMB.scaffold4684size13873.g24900.t1">
    <property type="protein sequence ID" value="PSAMB.scaffold4684size13873.g24900.t1"/>
    <property type="gene ID" value="PSAMB.scaffold4684size13873.g24900"/>
</dbReference>
<evidence type="ECO:0000313" key="3">
    <source>
        <dbReference type="WBParaSite" id="PSAMB.scaffold4684size13873.g24900.t1"/>
    </source>
</evidence>
<evidence type="ECO:0000313" key="2">
    <source>
        <dbReference type="Proteomes" id="UP000887566"/>
    </source>
</evidence>
<sequence>MNRFIACTICLLLFGLTEAQYQTCSLKDGETKICEASDKVEPYGNLTYKINPNSQGGGQICCQVLGLKRGVIVEYVGNTEEWTTTGCGRSTTTVKWEVYGKPKIKCSANANSETPQSPIFTFYSVQWEANDGSLS</sequence>
<name>A0A914WPK6_9BILA</name>
<accession>A0A914WPK6</accession>
<dbReference type="Proteomes" id="UP000887566">
    <property type="component" value="Unplaced"/>
</dbReference>
<keyword evidence="1" id="KW-0732">Signal</keyword>
<evidence type="ECO:0000256" key="1">
    <source>
        <dbReference type="SAM" id="SignalP"/>
    </source>
</evidence>
<proteinExistence type="predicted"/>